<proteinExistence type="predicted"/>
<evidence type="ECO:0000313" key="4">
    <source>
        <dbReference type="Proteomes" id="UP001156856"/>
    </source>
</evidence>
<reference evidence="4" key="2">
    <citation type="journal article" date="2019" name="Int. J. Syst. Evol. Microbiol.">
        <title>The Global Catalogue of Microorganisms (GCM) 10K type strain sequencing project: providing services to taxonomists for standard genome sequencing and annotation.</title>
        <authorList>
            <consortium name="The Broad Institute Genomics Platform"/>
            <consortium name="The Broad Institute Genome Sequencing Center for Infectious Disease"/>
            <person name="Wu L."/>
            <person name="Ma J."/>
        </authorList>
    </citation>
    <scope>NUCLEOTIDE SEQUENCE [LARGE SCALE GENOMIC DNA]</scope>
    <source>
        <strain evidence="4">NBRC 107715</strain>
    </source>
</reference>
<comment type="caution">
    <text evidence="1">The sequence shown here is derived from an EMBL/GenBank/DDBJ whole genome shotgun (WGS) entry which is preliminary data.</text>
</comment>
<dbReference type="EMBL" id="BJZU01000016">
    <property type="protein sequence ID" value="GEP02999.1"/>
    <property type="molecule type" value="Genomic_DNA"/>
</dbReference>
<name>A0A512IZF3_9HYPH</name>
<accession>A0A512IZF3</accession>
<evidence type="ECO:0000313" key="2">
    <source>
        <dbReference type="EMBL" id="GLS65932.1"/>
    </source>
</evidence>
<dbReference type="Proteomes" id="UP001156856">
    <property type="component" value="Unassembled WGS sequence"/>
</dbReference>
<sequence length="84" mass="8712">MTLVRALAPSALLLCLLLAAANLLVDGPLLAAFEGTPRPLAAPVCQPAARIADADASGWIDPPLRLSAERRREAAATAEEPAEE</sequence>
<protein>
    <submittedName>
        <fullName evidence="1">Uncharacterized protein</fullName>
    </submittedName>
</protein>
<dbReference type="AlphaFoldDB" id="A0A512IZF3"/>
<reference evidence="2" key="1">
    <citation type="journal article" date="2014" name="Int. J. Syst. Evol. Microbiol.">
        <title>Complete genome of a new Firmicutes species belonging to the dominant human colonic microbiota ('Ruminococcus bicirculans') reveals two chromosomes and a selective capacity to utilize plant glucans.</title>
        <authorList>
            <consortium name="NISC Comparative Sequencing Program"/>
            <person name="Wegmann U."/>
            <person name="Louis P."/>
            <person name="Goesmann A."/>
            <person name="Henrissat B."/>
            <person name="Duncan S.H."/>
            <person name="Flint H.J."/>
        </authorList>
    </citation>
    <scope>NUCLEOTIDE SEQUENCE</scope>
    <source>
        <strain evidence="2">NBRC 107715</strain>
    </source>
</reference>
<organism evidence="1 3">
    <name type="scientific">Methylobacterium oxalidis</name>
    <dbReference type="NCBI Taxonomy" id="944322"/>
    <lineage>
        <taxon>Bacteria</taxon>
        <taxon>Pseudomonadati</taxon>
        <taxon>Pseudomonadota</taxon>
        <taxon>Alphaproteobacteria</taxon>
        <taxon>Hyphomicrobiales</taxon>
        <taxon>Methylobacteriaceae</taxon>
        <taxon>Methylobacterium</taxon>
    </lineage>
</organism>
<keyword evidence="4" id="KW-1185">Reference proteome</keyword>
<reference evidence="1 3" key="3">
    <citation type="submission" date="2019-07" db="EMBL/GenBank/DDBJ databases">
        <title>Whole genome shotgun sequence of Methylobacterium oxalidis NBRC 107715.</title>
        <authorList>
            <person name="Hosoyama A."/>
            <person name="Uohara A."/>
            <person name="Ohji S."/>
            <person name="Ichikawa N."/>
        </authorList>
    </citation>
    <scope>NUCLEOTIDE SEQUENCE [LARGE SCALE GENOMIC DNA]</scope>
    <source>
        <strain evidence="1 3">NBRC 107715</strain>
    </source>
</reference>
<evidence type="ECO:0000313" key="3">
    <source>
        <dbReference type="Proteomes" id="UP000321960"/>
    </source>
</evidence>
<evidence type="ECO:0000313" key="1">
    <source>
        <dbReference type="EMBL" id="GEP02999.1"/>
    </source>
</evidence>
<dbReference type="RefSeq" id="WP_147024735.1">
    <property type="nucleotide sequence ID" value="NZ_BJZU01000016.1"/>
</dbReference>
<dbReference type="EMBL" id="BSPK01000084">
    <property type="protein sequence ID" value="GLS65932.1"/>
    <property type="molecule type" value="Genomic_DNA"/>
</dbReference>
<gene>
    <name evidence="2" type="ORF">GCM10007888_43140</name>
    <name evidence="1" type="ORF">MOX02_10370</name>
</gene>
<reference evidence="2" key="4">
    <citation type="submission" date="2023-01" db="EMBL/GenBank/DDBJ databases">
        <title>Draft genome sequence of Methylobacterium oxalidis strain NBRC 107715.</title>
        <authorList>
            <person name="Sun Q."/>
            <person name="Mori K."/>
        </authorList>
    </citation>
    <scope>NUCLEOTIDE SEQUENCE</scope>
    <source>
        <strain evidence="2">NBRC 107715</strain>
    </source>
</reference>
<dbReference type="Proteomes" id="UP000321960">
    <property type="component" value="Unassembled WGS sequence"/>
</dbReference>